<dbReference type="Proteomes" id="UP000308652">
    <property type="component" value="Unassembled WGS sequence"/>
</dbReference>
<evidence type="ECO:0000313" key="2">
    <source>
        <dbReference type="Proteomes" id="UP000308652"/>
    </source>
</evidence>
<reference evidence="1 2" key="1">
    <citation type="journal article" date="2019" name="Nat. Ecol. Evol.">
        <title>Megaphylogeny resolves global patterns of mushroom evolution.</title>
        <authorList>
            <person name="Varga T."/>
            <person name="Krizsan K."/>
            <person name="Foldi C."/>
            <person name="Dima B."/>
            <person name="Sanchez-Garcia M."/>
            <person name="Sanchez-Ramirez S."/>
            <person name="Szollosi G.J."/>
            <person name="Szarkandi J.G."/>
            <person name="Papp V."/>
            <person name="Albert L."/>
            <person name="Andreopoulos W."/>
            <person name="Angelini C."/>
            <person name="Antonin V."/>
            <person name="Barry K.W."/>
            <person name="Bougher N.L."/>
            <person name="Buchanan P."/>
            <person name="Buyck B."/>
            <person name="Bense V."/>
            <person name="Catcheside P."/>
            <person name="Chovatia M."/>
            <person name="Cooper J."/>
            <person name="Damon W."/>
            <person name="Desjardin D."/>
            <person name="Finy P."/>
            <person name="Geml J."/>
            <person name="Haridas S."/>
            <person name="Hughes K."/>
            <person name="Justo A."/>
            <person name="Karasinski D."/>
            <person name="Kautmanova I."/>
            <person name="Kiss B."/>
            <person name="Kocsube S."/>
            <person name="Kotiranta H."/>
            <person name="LaButti K.M."/>
            <person name="Lechner B.E."/>
            <person name="Liimatainen K."/>
            <person name="Lipzen A."/>
            <person name="Lukacs Z."/>
            <person name="Mihaltcheva S."/>
            <person name="Morgado L.N."/>
            <person name="Niskanen T."/>
            <person name="Noordeloos M.E."/>
            <person name="Ohm R.A."/>
            <person name="Ortiz-Santana B."/>
            <person name="Ovrebo C."/>
            <person name="Racz N."/>
            <person name="Riley R."/>
            <person name="Savchenko A."/>
            <person name="Shiryaev A."/>
            <person name="Soop K."/>
            <person name="Spirin V."/>
            <person name="Szebenyi C."/>
            <person name="Tomsovsky M."/>
            <person name="Tulloss R.E."/>
            <person name="Uehling J."/>
            <person name="Grigoriev I.V."/>
            <person name="Vagvolgyi C."/>
            <person name="Papp T."/>
            <person name="Martin F.M."/>
            <person name="Miettinen O."/>
            <person name="Hibbett D.S."/>
            <person name="Nagy L.G."/>
        </authorList>
    </citation>
    <scope>NUCLEOTIDE SEQUENCE [LARGE SCALE GENOMIC DNA]</scope>
    <source>
        <strain evidence="1 2">CBS 166.37</strain>
    </source>
</reference>
<name>A0A5C3M561_9AGAR</name>
<evidence type="ECO:0000313" key="1">
    <source>
        <dbReference type="EMBL" id="TFK40554.1"/>
    </source>
</evidence>
<feature type="non-terminal residue" evidence="1">
    <location>
        <position position="77"/>
    </location>
</feature>
<keyword evidence="2" id="KW-1185">Reference proteome</keyword>
<organism evidence="1 2">
    <name type="scientific">Crucibulum laeve</name>
    <dbReference type="NCBI Taxonomy" id="68775"/>
    <lineage>
        <taxon>Eukaryota</taxon>
        <taxon>Fungi</taxon>
        <taxon>Dikarya</taxon>
        <taxon>Basidiomycota</taxon>
        <taxon>Agaricomycotina</taxon>
        <taxon>Agaricomycetes</taxon>
        <taxon>Agaricomycetidae</taxon>
        <taxon>Agaricales</taxon>
        <taxon>Agaricineae</taxon>
        <taxon>Nidulariaceae</taxon>
        <taxon>Crucibulum</taxon>
    </lineage>
</organism>
<accession>A0A5C3M561</accession>
<gene>
    <name evidence="1" type="ORF">BDQ12DRAFT_679658</name>
</gene>
<dbReference type="AlphaFoldDB" id="A0A5C3M561"/>
<sequence>MFCIMEENETNKYMGITGFANKFCAKNRRGEFIIRVLLEFWRKRLAIGHGFQSFWLYHISLGRLRGMVVRSRFTVDC</sequence>
<protein>
    <submittedName>
        <fullName evidence="1">Uncharacterized protein</fullName>
    </submittedName>
</protein>
<proteinExistence type="predicted"/>
<dbReference type="EMBL" id="ML213596">
    <property type="protein sequence ID" value="TFK40554.1"/>
    <property type="molecule type" value="Genomic_DNA"/>
</dbReference>
<dbReference type="OrthoDB" id="630895at2759"/>